<reference evidence="1" key="1">
    <citation type="submission" date="2020-03" db="EMBL/GenBank/DDBJ databases">
        <title>The deep terrestrial virosphere.</title>
        <authorList>
            <person name="Holmfeldt K."/>
            <person name="Nilsson E."/>
            <person name="Simone D."/>
            <person name="Lopez-Fernandez M."/>
            <person name="Wu X."/>
            <person name="de Brujin I."/>
            <person name="Lundin D."/>
            <person name="Andersson A."/>
            <person name="Bertilsson S."/>
            <person name="Dopson M."/>
        </authorList>
    </citation>
    <scope>NUCLEOTIDE SEQUENCE</scope>
    <source>
        <strain evidence="1">MM415B06276</strain>
    </source>
</reference>
<evidence type="ECO:0000313" key="1">
    <source>
        <dbReference type="EMBL" id="QJA97418.1"/>
    </source>
</evidence>
<dbReference type="AlphaFoldDB" id="A0A6M3LXU5"/>
<sequence>MNLKCKDGLIRSFEIVHPEGDRIFNRLTKYKGTVDSYCRICGKFFGNDNLKAVIPKFRNHICDNKK</sequence>
<organism evidence="1">
    <name type="scientific">viral metagenome</name>
    <dbReference type="NCBI Taxonomy" id="1070528"/>
    <lineage>
        <taxon>unclassified sequences</taxon>
        <taxon>metagenomes</taxon>
        <taxon>organismal metagenomes</taxon>
    </lineage>
</organism>
<proteinExistence type="predicted"/>
<gene>
    <name evidence="1" type="ORF">MM415B06276_0005</name>
</gene>
<dbReference type="EMBL" id="MT143492">
    <property type="protein sequence ID" value="QJA97418.1"/>
    <property type="molecule type" value="Genomic_DNA"/>
</dbReference>
<accession>A0A6M3LXU5</accession>
<name>A0A6M3LXU5_9ZZZZ</name>
<protein>
    <submittedName>
        <fullName evidence="1">Uncharacterized protein</fullName>
    </submittedName>
</protein>